<dbReference type="InterPro" id="IPR023765">
    <property type="entry name" value="SBP_5_CS"/>
</dbReference>
<evidence type="ECO:0000259" key="5">
    <source>
        <dbReference type="Pfam" id="PF00496"/>
    </source>
</evidence>
<dbReference type="Pfam" id="PF00496">
    <property type="entry name" value="SBP_bac_5"/>
    <property type="match status" value="1"/>
</dbReference>
<dbReference type="RefSeq" id="WP_269879920.1">
    <property type="nucleotide sequence ID" value="NZ_JAQAGZ010000002.1"/>
</dbReference>
<name>A0ABT4Q408_9BACL</name>
<organism evidence="6 7">
    <name type="scientific">Paenibacillus gyeongsangnamensis</name>
    <dbReference type="NCBI Taxonomy" id="3388067"/>
    <lineage>
        <taxon>Bacteria</taxon>
        <taxon>Bacillati</taxon>
        <taxon>Bacillota</taxon>
        <taxon>Bacilli</taxon>
        <taxon>Bacillales</taxon>
        <taxon>Paenibacillaceae</taxon>
        <taxon>Paenibacillus</taxon>
    </lineage>
</organism>
<comment type="subcellular location">
    <subcellularLocation>
        <location evidence="1">Cell membrane</location>
        <topology evidence="1">Lipid-anchor</topology>
    </subcellularLocation>
</comment>
<dbReference type="PANTHER" id="PTHR30290">
    <property type="entry name" value="PERIPLASMIC BINDING COMPONENT OF ABC TRANSPORTER"/>
    <property type="match status" value="1"/>
</dbReference>
<evidence type="ECO:0000256" key="4">
    <source>
        <dbReference type="ARBA" id="ARBA00022729"/>
    </source>
</evidence>
<evidence type="ECO:0000256" key="2">
    <source>
        <dbReference type="ARBA" id="ARBA00005695"/>
    </source>
</evidence>
<feature type="domain" description="Solute-binding protein family 5" evidence="5">
    <location>
        <begin position="38"/>
        <end position="402"/>
    </location>
</feature>
<gene>
    <name evidence="6" type="ORF">O9H85_03545</name>
</gene>
<keyword evidence="7" id="KW-1185">Reference proteome</keyword>
<dbReference type="PROSITE" id="PS01040">
    <property type="entry name" value="SBP_BACTERIAL_5"/>
    <property type="match status" value="1"/>
</dbReference>
<proteinExistence type="inferred from homology"/>
<keyword evidence="4" id="KW-0732">Signal</keyword>
<reference evidence="6 7" key="1">
    <citation type="submission" date="2022-12" db="EMBL/GenBank/DDBJ databases">
        <title>Draft genome sequence of Paenibacillus sp. dW9.</title>
        <authorList>
            <person name="Choi E.-W."/>
            <person name="Kim D.-U."/>
        </authorList>
    </citation>
    <scope>NUCLEOTIDE SEQUENCE [LARGE SCALE GENOMIC DNA]</scope>
    <source>
        <strain evidence="7">dW9</strain>
    </source>
</reference>
<dbReference type="InterPro" id="IPR030678">
    <property type="entry name" value="Peptide/Ni-bd"/>
</dbReference>
<dbReference type="PANTHER" id="PTHR30290:SF9">
    <property type="entry name" value="OLIGOPEPTIDE-BINDING PROTEIN APPA"/>
    <property type="match status" value="1"/>
</dbReference>
<evidence type="ECO:0000256" key="3">
    <source>
        <dbReference type="ARBA" id="ARBA00022448"/>
    </source>
</evidence>
<accession>A0ABT4Q408</accession>
<evidence type="ECO:0000256" key="1">
    <source>
        <dbReference type="ARBA" id="ARBA00004193"/>
    </source>
</evidence>
<dbReference type="InterPro" id="IPR039424">
    <property type="entry name" value="SBP_5"/>
</dbReference>
<dbReference type="Proteomes" id="UP001527882">
    <property type="component" value="Unassembled WGS sequence"/>
</dbReference>
<protein>
    <submittedName>
        <fullName evidence="6">ABC transporter substrate-binding protein</fullName>
    </submittedName>
</protein>
<comment type="caution">
    <text evidence="6">The sequence shown here is derived from an EMBL/GenBank/DDBJ whole genome shotgun (WGS) entry which is preliminary data.</text>
</comment>
<dbReference type="Gene3D" id="3.40.190.10">
    <property type="entry name" value="Periplasmic binding protein-like II"/>
    <property type="match status" value="1"/>
</dbReference>
<keyword evidence="3" id="KW-0813">Transport</keyword>
<dbReference type="EMBL" id="JAQAGZ010000002">
    <property type="protein sequence ID" value="MCZ8511522.1"/>
    <property type="molecule type" value="Genomic_DNA"/>
</dbReference>
<dbReference type="PIRSF" id="PIRSF002741">
    <property type="entry name" value="MppA"/>
    <property type="match status" value="1"/>
</dbReference>
<evidence type="ECO:0000313" key="6">
    <source>
        <dbReference type="EMBL" id="MCZ8511522.1"/>
    </source>
</evidence>
<sequence>MGADITQLDAYKSGVASDRIPLFHMQETLVAVDDDSNFVPMLAGKWEVLDNGATYRFYLRKGVKFHNGKEMTAEDIEYSLKRYMQVSPRKGEFPIKDFVTEDPYTIKLVLDKPSGGFLAALANPFYPAVIMPKGMVEEQGGTVKNPIGTGPYQFVEWVPGQSMTMKKFPDYSPVDGNLSGLGGKKIAYADRIVLRIMTDPAVRINALQSGEVNFITDVAANQFKGFENNNKIQTYNVPSLSWGMIEFGAKKPPFNNVLMRQAAAYAINTKEITNVAFYGLAKEATSPVSPLLKNWFTDVHKTPNEYNPEKAKELLKQAGYNGEKIVISASKAYQHHERSAVTLQQELKAVGMNVEIEWLDWPTWLSTRRNTGDFNILITHNTPRPDPTSVYRTELYGKSNVNGFNFPEIDSLLDKAATSIDQQERVNLVGQIQKLVSDQKPFISTYALPGLEASQGIDGYKGWSYNYPRFWNVWLKNKQ</sequence>
<dbReference type="Gene3D" id="3.10.105.10">
    <property type="entry name" value="Dipeptide-binding Protein, Domain 3"/>
    <property type="match status" value="1"/>
</dbReference>
<dbReference type="SUPFAM" id="SSF53850">
    <property type="entry name" value="Periplasmic binding protein-like II"/>
    <property type="match status" value="1"/>
</dbReference>
<dbReference type="InterPro" id="IPR000914">
    <property type="entry name" value="SBP_5_dom"/>
</dbReference>
<evidence type="ECO:0000313" key="7">
    <source>
        <dbReference type="Proteomes" id="UP001527882"/>
    </source>
</evidence>
<comment type="similarity">
    <text evidence="2">Belongs to the bacterial solute-binding protein 5 family.</text>
</comment>